<dbReference type="PANTHER" id="PTHR42949">
    <property type="entry name" value="ANAEROBIC GLYCEROL-3-PHOSPHATE DEHYDROGENASE SUBUNIT B"/>
    <property type="match status" value="1"/>
</dbReference>
<keyword evidence="5" id="KW-1185">Reference proteome</keyword>
<evidence type="ECO:0000259" key="3">
    <source>
        <dbReference type="Pfam" id="PF07992"/>
    </source>
</evidence>
<reference evidence="4 5" key="1">
    <citation type="submission" date="2018-12" db="EMBL/GenBank/DDBJ databases">
        <authorList>
            <person name="Toschakov S.V."/>
        </authorList>
    </citation>
    <scope>NUCLEOTIDE SEQUENCE [LARGE SCALE GENOMIC DNA]</scope>
    <source>
        <strain evidence="4 5">GM2012</strain>
    </source>
</reference>
<feature type="domain" description="FAD/NAD(P)-binding" evidence="3">
    <location>
        <begin position="12"/>
        <end position="332"/>
    </location>
</feature>
<name>A0A432MKI4_9BACT</name>
<comment type="caution">
    <text evidence="4">The sequence shown here is derived from an EMBL/GenBank/DDBJ whole genome shotgun (WGS) entry which is preliminary data.</text>
</comment>
<evidence type="ECO:0000313" key="5">
    <source>
        <dbReference type="Proteomes" id="UP000280296"/>
    </source>
</evidence>
<dbReference type="Gene3D" id="1.10.10.1100">
    <property type="entry name" value="BFD-like [2Fe-2S]-binding domain"/>
    <property type="match status" value="1"/>
</dbReference>
<dbReference type="Gene3D" id="3.50.50.60">
    <property type="entry name" value="FAD/NAD(P)-binding domain"/>
    <property type="match status" value="2"/>
</dbReference>
<dbReference type="Proteomes" id="UP000280296">
    <property type="component" value="Unassembled WGS sequence"/>
</dbReference>
<protein>
    <submittedName>
        <fullName evidence="4">FAD-dependent oxidoreductase</fullName>
    </submittedName>
</protein>
<dbReference type="InterPro" id="IPR017224">
    <property type="entry name" value="Opine_Oxase_asu/HCN_bsu"/>
</dbReference>
<keyword evidence="1" id="KW-0560">Oxidoreductase</keyword>
<dbReference type="PRINTS" id="PR00368">
    <property type="entry name" value="FADPNR"/>
</dbReference>
<dbReference type="AlphaFoldDB" id="A0A432MKI4"/>
<dbReference type="PRINTS" id="PR00469">
    <property type="entry name" value="PNDRDTASEII"/>
</dbReference>
<evidence type="ECO:0000259" key="2">
    <source>
        <dbReference type="Pfam" id="PF04324"/>
    </source>
</evidence>
<evidence type="ECO:0000256" key="1">
    <source>
        <dbReference type="ARBA" id="ARBA00023002"/>
    </source>
</evidence>
<dbReference type="GO" id="GO:0016491">
    <property type="term" value="F:oxidoreductase activity"/>
    <property type="evidence" value="ECO:0007669"/>
    <property type="project" value="UniProtKB-KW"/>
</dbReference>
<dbReference type="InterPro" id="IPR007419">
    <property type="entry name" value="BFD-like_2Fe2S-bd_dom"/>
</dbReference>
<dbReference type="PANTHER" id="PTHR42949:SF3">
    <property type="entry name" value="ANAEROBIC GLYCEROL-3-PHOSPHATE DEHYDROGENASE SUBUNIT B"/>
    <property type="match status" value="1"/>
</dbReference>
<dbReference type="SUPFAM" id="SSF51905">
    <property type="entry name" value="FAD/NAD(P)-binding domain"/>
    <property type="match status" value="1"/>
</dbReference>
<proteinExistence type="predicted"/>
<dbReference type="EMBL" id="RYZH01000015">
    <property type="protein sequence ID" value="RUL87933.1"/>
    <property type="molecule type" value="Genomic_DNA"/>
</dbReference>
<sequence>MGGGTMTASRPLVIVGAGPAGLAAAIEAARAGLPCTLLDESPHLGGRIYRRPPEVFQVQDPEGLGRDFARRERLRAEFAEVADRVEVLRGTSVLGIWEGPEVLWATGDASGLLRPERLILAPGAYDRPVPLPGWTLPGVMTAGGVQTLLKAMRTRPGRQALVAGTGPLLLSVAHRLHEAGVEIVAALEAGSPSWQTGAFPSEWGEWDFLQDAQGDLEGLTRARVPILFNHTVFDVQGRDGVERASYGPIDPEDWRPVKDRARSVDVDLVVLGFGFIPDTHLTVLAGCRHEYVPERGGWVPVRDERMETTVPGLFAIGDGAGVMGVQAALEQGRIAGITAAEWAGALSDAEAATRRAGPLERLRVLAELHAALSQTSRIRPGLIELIAPETPVCRCEEMTLAEVRAAVDAGAKDLQAVKLGTRLGMGPCQGRNCAPAMGMFLSQVTGRLPEEIGRINPRPPAKPVTLGALARMGSRPGGRG</sequence>
<organism evidence="4 5">
    <name type="scientific">Tautonia sociabilis</name>
    <dbReference type="NCBI Taxonomy" id="2080755"/>
    <lineage>
        <taxon>Bacteria</taxon>
        <taxon>Pseudomonadati</taxon>
        <taxon>Planctomycetota</taxon>
        <taxon>Planctomycetia</taxon>
        <taxon>Isosphaerales</taxon>
        <taxon>Isosphaeraceae</taxon>
        <taxon>Tautonia</taxon>
    </lineage>
</organism>
<dbReference type="InterPro" id="IPR023753">
    <property type="entry name" value="FAD/NAD-binding_dom"/>
</dbReference>
<accession>A0A432MKI4</accession>
<feature type="domain" description="BFD-like [2Fe-2S]-binding" evidence="2">
    <location>
        <begin position="392"/>
        <end position="437"/>
    </location>
</feature>
<gene>
    <name evidence="4" type="ORF">TsocGM_09390</name>
</gene>
<dbReference type="Pfam" id="PF07992">
    <property type="entry name" value="Pyr_redox_2"/>
    <property type="match status" value="1"/>
</dbReference>
<reference evidence="4 5" key="2">
    <citation type="submission" date="2019-01" db="EMBL/GenBank/DDBJ databases">
        <title>Tautonia sociabilis, a novel thermotolerant planctomycete of Isosphaeraceae family, isolated from a 4000 m deep subterranean habitat.</title>
        <authorList>
            <person name="Kovaleva O.L."/>
            <person name="Elcheninov A.G."/>
            <person name="Van Heerden E."/>
            <person name="Toshchakov S.V."/>
            <person name="Novikov A."/>
            <person name="Bonch-Osmolovskaya E.A."/>
            <person name="Kublanov I.V."/>
        </authorList>
    </citation>
    <scope>NUCLEOTIDE SEQUENCE [LARGE SCALE GENOMIC DNA]</scope>
    <source>
        <strain evidence="4 5">GM2012</strain>
    </source>
</reference>
<dbReference type="InterPro" id="IPR036188">
    <property type="entry name" value="FAD/NAD-bd_sf"/>
</dbReference>
<dbReference type="Pfam" id="PF04324">
    <property type="entry name" value="Fer2_BFD"/>
    <property type="match status" value="1"/>
</dbReference>
<dbReference type="PIRSF" id="PIRSF037495">
    <property type="entry name" value="Opine_OX_OoxA/HcnB"/>
    <property type="match status" value="1"/>
</dbReference>
<dbReference type="InterPro" id="IPR051691">
    <property type="entry name" value="Metab_Enz_Cyan_OpOx_G3PDH"/>
</dbReference>
<dbReference type="CDD" id="cd19946">
    <property type="entry name" value="GlpA-like_Fer2_BFD-like"/>
    <property type="match status" value="1"/>
</dbReference>
<dbReference type="InterPro" id="IPR041854">
    <property type="entry name" value="BFD-like_2Fe2S-bd_dom_sf"/>
</dbReference>
<evidence type="ECO:0000313" key="4">
    <source>
        <dbReference type="EMBL" id="RUL87933.1"/>
    </source>
</evidence>